<proteinExistence type="predicted"/>
<evidence type="ECO:0000256" key="1">
    <source>
        <dbReference type="ARBA" id="ARBA00012386"/>
    </source>
</evidence>
<dbReference type="AlphaFoldDB" id="A0A9X3EDQ4"/>
<name>A0A9X3EDQ4_9GAMM</name>
<dbReference type="PANTHER" id="PTHR21392:SF1">
    <property type="entry name" value="TRNA-URIDINE AMINOCARBOXYPROPYLTRANSFERASE"/>
    <property type="match status" value="1"/>
</dbReference>
<dbReference type="RefSeq" id="WP_283173503.1">
    <property type="nucleotide sequence ID" value="NZ_JAPNOA010000025.1"/>
</dbReference>
<sequence length="251" mass="28631">MLRHHAIMLDNSVTRLRAAEKAESRREFLARGGRVQRCQECLLTPAQCICNERPAPAGQVAVCLLYFHGEVFKPSNSGRLVADILTDNHAYRWHRTEPQAELLALLANPAYAPVIVFPFQYAEAERQLNSPERLQAYLDTPQASGERRIPLMVILDGTWREARKMFRSTWLNQLPVLGIEPVAERDYRLRESYHPHQLGTAEVTVDILRLLGDPERADVLAQYFELFKVRYLAGKPWLHGQGATNSDDDSE</sequence>
<keyword evidence="4" id="KW-0819">tRNA processing</keyword>
<keyword evidence="7" id="KW-1185">Reference proteome</keyword>
<evidence type="ECO:0000256" key="4">
    <source>
        <dbReference type="ARBA" id="ARBA00022694"/>
    </source>
</evidence>
<evidence type="ECO:0000259" key="5">
    <source>
        <dbReference type="SMART" id="SM01144"/>
    </source>
</evidence>
<organism evidence="6 7">
    <name type="scientific">Parathalassolituus penaei</name>
    <dbReference type="NCBI Taxonomy" id="2997323"/>
    <lineage>
        <taxon>Bacteria</taxon>
        <taxon>Pseudomonadati</taxon>
        <taxon>Pseudomonadota</taxon>
        <taxon>Gammaproteobacteria</taxon>
        <taxon>Oceanospirillales</taxon>
        <taxon>Oceanospirillaceae</taxon>
        <taxon>Parathalassolituus</taxon>
    </lineage>
</organism>
<dbReference type="InterPro" id="IPR039262">
    <property type="entry name" value="DTWD2/TAPT"/>
</dbReference>
<gene>
    <name evidence="6" type="ORF">OUO13_08845</name>
</gene>
<feature type="domain" description="DTW" evidence="5">
    <location>
        <begin position="34"/>
        <end position="236"/>
    </location>
</feature>
<dbReference type="GO" id="GO:0016432">
    <property type="term" value="F:tRNA-uridine aminocarboxypropyltransferase activity"/>
    <property type="evidence" value="ECO:0007669"/>
    <property type="project" value="UniProtKB-EC"/>
</dbReference>
<comment type="caution">
    <text evidence="6">The sequence shown here is derived from an EMBL/GenBank/DDBJ whole genome shotgun (WGS) entry which is preliminary data.</text>
</comment>
<evidence type="ECO:0000256" key="3">
    <source>
        <dbReference type="ARBA" id="ARBA00022691"/>
    </source>
</evidence>
<dbReference type="GO" id="GO:0008033">
    <property type="term" value="P:tRNA processing"/>
    <property type="evidence" value="ECO:0007669"/>
    <property type="project" value="UniProtKB-KW"/>
</dbReference>
<dbReference type="InterPro" id="IPR005636">
    <property type="entry name" value="DTW"/>
</dbReference>
<accession>A0A9X3EDQ4</accession>
<evidence type="ECO:0000313" key="7">
    <source>
        <dbReference type="Proteomes" id="UP001150830"/>
    </source>
</evidence>
<evidence type="ECO:0000256" key="2">
    <source>
        <dbReference type="ARBA" id="ARBA00022679"/>
    </source>
</evidence>
<dbReference type="EC" id="2.5.1.25" evidence="1"/>
<dbReference type="Pfam" id="PF03942">
    <property type="entry name" value="DTW"/>
    <property type="match status" value="1"/>
</dbReference>
<reference evidence="6" key="1">
    <citation type="submission" date="2022-11" db="EMBL/GenBank/DDBJ databases">
        <title>Parathalassolutuus dongxingensis gen. nov., sp. nov., a novel member of family Oceanospirillaceae isolated from a coastal shrimp pond in Guangxi, China.</title>
        <authorList>
            <person name="Chen H."/>
        </authorList>
    </citation>
    <scope>NUCLEOTIDE SEQUENCE</scope>
    <source>
        <strain evidence="6">G-43</strain>
    </source>
</reference>
<evidence type="ECO:0000313" key="6">
    <source>
        <dbReference type="EMBL" id="MCY0965291.1"/>
    </source>
</evidence>
<dbReference type="EMBL" id="JAPNOA010000025">
    <property type="protein sequence ID" value="MCY0965291.1"/>
    <property type="molecule type" value="Genomic_DNA"/>
</dbReference>
<dbReference type="SMART" id="SM01144">
    <property type="entry name" value="DTW"/>
    <property type="match status" value="1"/>
</dbReference>
<dbReference type="Proteomes" id="UP001150830">
    <property type="component" value="Unassembled WGS sequence"/>
</dbReference>
<protein>
    <recommendedName>
        <fullName evidence="1">tRNA-uridine aminocarboxypropyltransferase</fullName>
        <ecNumber evidence="1">2.5.1.25</ecNumber>
    </recommendedName>
</protein>
<keyword evidence="3" id="KW-0949">S-adenosyl-L-methionine</keyword>
<keyword evidence="2" id="KW-0808">Transferase</keyword>
<dbReference type="PANTHER" id="PTHR21392">
    <property type="entry name" value="TRNA-URIDINE AMINOCARBOXYPROPYLTRANSFERASE 2"/>
    <property type="match status" value="1"/>
</dbReference>